<keyword evidence="2" id="KW-0812">Transmembrane</keyword>
<dbReference type="Gene3D" id="2.40.30.170">
    <property type="match status" value="1"/>
</dbReference>
<organism evidence="6 7">
    <name type="scientific">Caulobacter vibrioides</name>
    <name type="common">Caulobacter crescentus</name>
    <dbReference type="NCBI Taxonomy" id="155892"/>
    <lineage>
        <taxon>Bacteria</taxon>
        <taxon>Pseudomonadati</taxon>
        <taxon>Pseudomonadota</taxon>
        <taxon>Alphaproteobacteria</taxon>
        <taxon>Caulobacterales</taxon>
        <taxon>Caulobacteraceae</taxon>
        <taxon>Caulobacter</taxon>
    </lineage>
</organism>
<name>A0A2S1B7M4_CAUVI</name>
<gene>
    <name evidence="6" type="ORF">CA606_20195</name>
</gene>
<dbReference type="EMBL" id="CP023315">
    <property type="protein sequence ID" value="AWC68659.1"/>
    <property type="molecule type" value="Genomic_DNA"/>
</dbReference>
<dbReference type="AlphaFoldDB" id="A0A2S1B7M4"/>
<protein>
    <recommendedName>
        <fullName evidence="5">AprE-like beta-barrel domain-containing protein</fullName>
    </recommendedName>
</protein>
<dbReference type="PANTHER" id="PTHR30386">
    <property type="entry name" value="MEMBRANE FUSION SUBUNIT OF EMRAB-TOLC MULTIDRUG EFFLUX PUMP"/>
    <property type="match status" value="1"/>
</dbReference>
<evidence type="ECO:0000259" key="5">
    <source>
        <dbReference type="Pfam" id="PF26002"/>
    </source>
</evidence>
<evidence type="ECO:0000256" key="1">
    <source>
        <dbReference type="ARBA" id="ARBA00004167"/>
    </source>
</evidence>
<keyword evidence="3" id="KW-1133">Transmembrane helix</keyword>
<reference evidence="7" key="1">
    <citation type="submission" date="2017-09" db="EMBL/GenBank/DDBJ databases">
        <title>Genome evolution observed in wild isolates of Caulobacter crescentus.</title>
        <authorList>
            <person name="Ely B."/>
            <person name="Wilson K."/>
            <person name="Scott D."/>
        </authorList>
    </citation>
    <scope>NUCLEOTIDE SEQUENCE [LARGE SCALE GENOMIC DNA]</scope>
    <source>
        <strain evidence="7">CB13b1a</strain>
    </source>
</reference>
<dbReference type="InterPro" id="IPR050739">
    <property type="entry name" value="MFP"/>
</dbReference>
<proteinExistence type="predicted"/>
<evidence type="ECO:0000256" key="4">
    <source>
        <dbReference type="ARBA" id="ARBA00023136"/>
    </source>
</evidence>
<dbReference type="Proteomes" id="UP000217311">
    <property type="component" value="Chromosome"/>
</dbReference>
<accession>A0A2S1B7M4</accession>
<dbReference type="GO" id="GO:0016020">
    <property type="term" value="C:membrane"/>
    <property type="evidence" value="ECO:0007669"/>
    <property type="project" value="UniProtKB-SubCell"/>
</dbReference>
<comment type="subcellular location">
    <subcellularLocation>
        <location evidence="1">Membrane</location>
        <topology evidence="1">Single-pass membrane protein</topology>
    </subcellularLocation>
</comment>
<evidence type="ECO:0000313" key="7">
    <source>
        <dbReference type="Proteomes" id="UP000217311"/>
    </source>
</evidence>
<evidence type="ECO:0000256" key="3">
    <source>
        <dbReference type="ARBA" id="ARBA00022989"/>
    </source>
</evidence>
<evidence type="ECO:0000313" key="6">
    <source>
        <dbReference type="EMBL" id="AWC68659.1"/>
    </source>
</evidence>
<dbReference type="PANTHER" id="PTHR30386:SF26">
    <property type="entry name" value="TRANSPORT PROTEIN COMB"/>
    <property type="match status" value="1"/>
</dbReference>
<dbReference type="InterPro" id="IPR058982">
    <property type="entry name" value="Beta-barrel_AprE"/>
</dbReference>
<evidence type="ECO:0000256" key="2">
    <source>
        <dbReference type="ARBA" id="ARBA00022692"/>
    </source>
</evidence>
<dbReference type="PRINTS" id="PR01490">
    <property type="entry name" value="RTXTOXIND"/>
</dbReference>
<feature type="domain" description="AprE-like beta-barrel" evidence="5">
    <location>
        <begin position="8"/>
        <end position="96"/>
    </location>
</feature>
<sequence length="112" mass="11926">MQVVLAAPTRSIGGVKIGQPVRVAVDAFSVQRYGLVQGVVRSIGGAPVQAAQLGMPFDIKEPVYAVTVEITGGPSPRSTLISQLQPGMTVKAVVATDRRKLFDRFFSRSRDG</sequence>
<dbReference type="Pfam" id="PF26002">
    <property type="entry name" value="Beta-barrel_AprE"/>
    <property type="match status" value="1"/>
</dbReference>
<keyword evidence="4" id="KW-0472">Membrane</keyword>